<name>A0A6A5TRP5_9PLEO</name>
<organism evidence="2 3">
    <name type="scientific">Byssothecium circinans</name>
    <dbReference type="NCBI Taxonomy" id="147558"/>
    <lineage>
        <taxon>Eukaryota</taxon>
        <taxon>Fungi</taxon>
        <taxon>Dikarya</taxon>
        <taxon>Ascomycota</taxon>
        <taxon>Pezizomycotina</taxon>
        <taxon>Dothideomycetes</taxon>
        <taxon>Pleosporomycetidae</taxon>
        <taxon>Pleosporales</taxon>
        <taxon>Massarineae</taxon>
        <taxon>Massarinaceae</taxon>
        <taxon>Byssothecium</taxon>
    </lineage>
</organism>
<evidence type="ECO:0000313" key="3">
    <source>
        <dbReference type="Proteomes" id="UP000800035"/>
    </source>
</evidence>
<keyword evidence="1" id="KW-1133">Transmembrane helix</keyword>
<evidence type="ECO:0000313" key="2">
    <source>
        <dbReference type="EMBL" id="KAF1955613.1"/>
    </source>
</evidence>
<keyword evidence="3" id="KW-1185">Reference proteome</keyword>
<keyword evidence="1" id="KW-0812">Transmembrane</keyword>
<keyword evidence="1" id="KW-0472">Membrane</keyword>
<proteinExistence type="predicted"/>
<reference evidence="2" key="1">
    <citation type="journal article" date="2020" name="Stud. Mycol.">
        <title>101 Dothideomycetes genomes: a test case for predicting lifestyles and emergence of pathogens.</title>
        <authorList>
            <person name="Haridas S."/>
            <person name="Albert R."/>
            <person name="Binder M."/>
            <person name="Bloem J."/>
            <person name="Labutti K."/>
            <person name="Salamov A."/>
            <person name="Andreopoulos B."/>
            <person name="Baker S."/>
            <person name="Barry K."/>
            <person name="Bills G."/>
            <person name="Bluhm B."/>
            <person name="Cannon C."/>
            <person name="Castanera R."/>
            <person name="Culley D."/>
            <person name="Daum C."/>
            <person name="Ezra D."/>
            <person name="Gonzalez J."/>
            <person name="Henrissat B."/>
            <person name="Kuo A."/>
            <person name="Liang C."/>
            <person name="Lipzen A."/>
            <person name="Lutzoni F."/>
            <person name="Magnuson J."/>
            <person name="Mondo S."/>
            <person name="Nolan M."/>
            <person name="Ohm R."/>
            <person name="Pangilinan J."/>
            <person name="Park H.-J."/>
            <person name="Ramirez L."/>
            <person name="Alfaro M."/>
            <person name="Sun H."/>
            <person name="Tritt A."/>
            <person name="Yoshinaga Y."/>
            <person name="Zwiers L.-H."/>
            <person name="Turgeon B."/>
            <person name="Goodwin S."/>
            <person name="Spatafora J."/>
            <person name="Crous P."/>
            <person name="Grigoriev I."/>
        </authorList>
    </citation>
    <scope>NUCLEOTIDE SEQUENCE</scope>
    <source>
        <strain evidence="2">CBS 675.92</strain>
    </source>
</reference>
<protein>
    <submittedName>
        <fullName evidence="2">Uncharacterized protein</fullName>
    </submittedName>
</protein>
<dbReference type="Proteomes" id="UP000800035">
    <property type="component" value="Unassembled WGS sequence"/>
</dbReference>
<feature type="transmembrane region" description="Helical" evidence="1">
    <location>
        <begin position="34"/>
        <end position="54"/>
    </location>
</feature>
<sequence length="63" mass="6997">MPLAFVCGKKIPPFSPPHRVQSTKSPGTWLSFPLVMWLGVFAWAVTFHLAAVWLELHIARPGA</sequence>
<gene>
    <name evidence="2" type="ORF">CC80DRAFT_87864</name>
</gene>
<evidence type="ECO:0000256" key="1">
    <source>
        <dbReference type="SAM" id="Phobius"/>
    </source>
</evidence>
<accession>A0A6A5TRP5</accession>
<dbReference type="EMBL" id="ML976994">
    <property type="protein sequence ID" value="KAF1955613.1"/>
    <property type="molecule type" value="Genomic_DNA"/>
</dbReference>
<dbReference type="AlphaFoldDB" id="A0A6A5TRP5"/>